<proteinExistence type="predicted"/>
<dbReference type="Proteomes" id="UP000315647">
    <property type="component" value="Chromosome"/>
</dbReference>
<evidence type="ECO:0000256" key="1">
    <source>
        <dbReference type="SAM" id="MobiDB-lite"/>
    </source>
</evidence>
<organism evidence="2 3">
    <name type="scientific">Gimesia panareensis</name>
    <dbReference type="NCBI Taxonomy" id="2527978"/>
    <lineage>
        <taxon>Bacteria</taxon>
        <taxon>Pseudomonadati</taxon>
        <taxon>Planctomycetota</taxon>
        <taxon>Planctomycetia</taxon>
        <taxon>Planctomycetales</taxon>
        <taxon>Planctomycetaceae</taxon>
        <taxon>Gimesia</taxon>
    </lineage>
</organism>
<feature type="region of interest" description="Disordered" evidence="1">
    <location>
        <begin position="1"/>
        <end position="31"/>
    </location>
</feature>
<dbReference type="AlphaFoldDB" id="A0A517Q178"/>
<sequence>MRGVTRRAKKSPFSKLPEIENGENAFDSREESGIRAKKAFHGYRLYGLPDVMGVLNESHPSPVVKDAEGQVIS</sequence>
<name>A0A517Q178_9PLAN</name>
<accession>A0A517Q178</accession>
<accession>A0A518A0V2</accession>
<evidence type="ECO:0000313" key="2">
    <source>
        <dbReference type="EMBL" id="QDT25390.1"/>
    </source>
</evidence>
<evidence type="ECO:0000313" key="3">
    <source>
        <dbReference type="Proteomes" id="UP000315647"/>
    </source>
</evidence>
<gene>
    <name evidence="2" type="ORF">Enr10x_06860</name>
</gene>
<reference evidence="2 3" key="1">
    <citation type="submission" date="2019-03" db="EMBL/GenBank/DDBJ databases">
        <title>Deep-cultivation of Planctomycetes and their phenomic and genomic characterization uncovers novel biology.</title>
        <authorList>
            <person name="Wiegand S."/>
            <person name="Jogler M."/>
            <person name="Boedeker C."/>
            <person name="Pinto D."/>
            <person name="Vollmers J."/>
            <person name="Rivas-Marin E."/>
            <person name="Kohn T."/>
            <person name="Peeters S.H."/>
            <person name="Heuer A."/>
            <person name="Rast P."/>
            <person name="Oberbeckmann S."/>
            <person name="Bunk B."/>
            <person name="Jeske O."/>
            <person name="Meyerdierks A."/>
            <person name="Storesund J.E."/>
            <person name="Kallscheuer N."/>
            <person name="Luecker S."/>
            <person name="Lage O.M."/>
            <person name="Pohl T."/>
            <person name="Merkel B.J."/>
            <person name="Hornburger P."/>
            <person name="Mueller R.-W."/>
            <person name="Bruemmer F."/>
            <person name="Labrenz M."/>
            <person name="Spormann A.M."/>
            <person name="Op den Camp H."/>
            <person name="Overmann J."/>
            <person name="Amann R."/>
            <person name="Jetten M.S.M."/>
            <person name="Mascher T."/>
            <person name="Medema M.H."/>
            <person name="Devos D.P."/>
            <person name="Kaster A.-K."/>
            <person name="Ovreas L."/>
            <person name="Rohde M."/>
            <person name="Galperin M.Y."/>
            <person name="Jogler C."/>
        </authorList>
    </citation>
    <scope>NUCLEOTIDE SEQUENCE [LARGE SCALE GENOMIC DNA]</scope>
    <source>
        <strain evidence="2 3">Enr10</strain>
    </source>
</reference>
<keyword evidence="3" id="KW-1185">Reference proteome</keyword>
<dbReference type="EMBL" id="CP037421">
    <property type="protein sequence ID" value="QDT25390.1"/>
    <property type="molecule type" value="Genomic_DNA"/>
</dbReference>
<protein>
    <submittedName>
        <fullName evidence="2">Uncharacterized protein</fullName>
    </submittedName>
</protein>
<feature type="compositionally biased region" description="Basic residues" evidence="1">
    <location>
        <begin position="1"/>
        <end position="12"/>
    </location>
</feature>